<dbReference type="SUPFAM" id="SSF55136">
    <property type="entry name" value="Probable bacterial effector-binding domain"/>
    <property type="match status" value="1"/>
</dbReference>
<proteinExistence type="predicted"/>
<organism evidence="1 2">
    <name type="scientific">Weissella minor</name>
    <dbReference type="NCBI Taxonomy" id="1620"/>
    <lineage>
        <taxon>Bacteria</taxon>
        <taxon>Bacillati</taxon>
        <taxon>Bacillota</taxon>
        <taxon>Bacilli</taxon>
        <taxon>Lactobacillales</taxon>
        <taxon>Lactobacillaceae</taxon>
        <taxon>Weissella</taxon>
    </lineage>
</organism>
<evidence type="ECO:0000313" key="1">
    <source>
        <dbReference type="EMBL" id="KRN75933.1"/>
    </source>
</evidence>
<comment type="caution">
    <text evidence="1">The sequence shown here is derived from an EMBL/GenBank/DDBJ whole genome shotgun (WGS) entry which is preliminary data.</text>
</comment>
<dbReference type="STRING" id="1620.IV67_GL000980"/>
<name>A0A0R2JPF4_9LACO</name>
<dbReference type="AlphaFoldDB" id="A0A0R2JPF4"/>
<accession>A0A0R2JPF4</accession>
<keyword evidence="2" id="KW-1185">Reference proteome</keyword>
<dbReference type="InterPro" id="IPR011256">
    <property type="entry name" value="Reg_factor_effector_dom_sf"/>
</dbReference>
<evidence type="ECO:0000313" key="2">
    <source>
        <dbReference type="Proteomes" id="UP000051673"/>
    </source>
</evidence>
<protein>
    <recommendedName>
        <fullName evidence="3">Bacterial transcription activator effector binding domain-containing protein</fullName>
    </recommendedName>
</protein>
<dbReference type="EMBL" id="JQCD01000031">
    <property type="protein sequence ID" value="KRN75933.1"/>
    <property type="molecule type" value="Genomic_DNA"/>
</dbReference>
<reference evidence="1 2" key="1">
    <citation type="journal article" date="2015" name="Genome Announc.">
        <title>Expanding the biotechnology potential of lactobacilli through comparative genomics of 213 strains and associated genera.</title>
        <authorList>
            <person name="Sun Z."/>
            <person name="Harris H.M."/>
            <person name="McCann A."/>
            <person name="Guo C."/>
            <person name="Argimon S."/>
            <person name="Zhang W."/>
            <person name="Yang X."/>
            <person name="Jeffery I.B."/>
            <person name="Cooney J.C."/>
            <person name="Kagawa T.F."/>
            <person name="Liu W."/>
            <person name="Song Y."/>
            <person name="Salvetti E."/>
            <person name="Wrobel A."/>
            <person name="Rasinkangas P."/>
            <person name="Parkhill J."/>
            <person name="Rea M.C."/>
            <person name="O'Sullivan O."/>
            <person name="Ritari J."/>
            <person name="Douillard F.P."/>
            <person name="Paul Ross R."/>
            <person name="Yang R."/>
            <person name="Briner A.E."/>
            <person name="Felis G.E."/>
            <person name="de Vos W.M."/>
            <person name="Barrangou R."/>
            <person name="Klaenhammer T.R."/>
            <person name="Caufield P.W."/>
            <person name="Cui Y."/>
            <person name="Zhang H."/>
            <person name="O'Toole P.W."/>
        </authorList>
    </citation>
    <scope>NUCLEOTIDE SEQUENCE [LARGE SCALE GENOMIC DNA]</scope>
    <source>
        <strain evidence="1 2">DSM 20014</strain>
    </source>
</reference>
<evidence type="ECO:0008006" key="3">
    <source>
        <dbReference type="Google" id="ProtNLM"/>
    </source>
</evidence>
<sequence length="189" mass="21679">MQKIFKEQISTIDTNISQLERQKTSLSNWSQLIDRLPTLPLDTVFIEYQDAASLLVSHNLTDLPEESRSLEITKLNEYRSQSAQIAESLGGIVSLENFNNNQTIYDYFYLPAYHPADNYTKQAGYFVSIYYQGDYTQTFHVYQKIRDFADENQLELGAKIFEQSQVGELTASNPEAYITKISVPIKSHA</sequence>
<dbReference type="Proteomes" id="UP000051673">
    <property type="component" value="Unassembled WGS sequence"/>
</dbReference>
<gene>
    <name evidence="1" type="ORF">IV67_GL000980</name>
</gene>
<dbReference type="Gene3D" id="3.20.80.10">
    <property type="entry name" value="Regulatory factor, effector binding domain"/>
    <property type="match status" value="1"/>
</dbReference>
<dbReference type="PATRIC" id="fig|1620.3.peg.995"/>